<feature type="region of interest" description="Disordered" evidence="1">
    <location>
        <begin position="552"/>
        <end position="609"/>
    </location>
</feature>
<feature type="region of interest" description="Disordered" evidence="1">
    <location>
        <begin position="988"/>
        <end position="1078"/>
    </location>
</feature>
<feature type="compositionally biased region" description="Low complexity" evidence="1">
    <location>
        <begin position="1126"/>
        <end position="1142"/>
    </location>
</feature>
<feature type="compositionally biased region" description="Low complexity" evidence="1">
    <location>
        <begin position="593"/>
        <end position="602"/>
    </location>
</feature>
<feature type="compositionally biased region" description="Polar residues" evidence="1">
    <location>
        <begin position="800"/>
        <end position="809"/>
    </location>
</feature>
<feature type="compositionally biased region" description="Low complexity" evidence="1">
    <location>
        <begin position="732"/>
        <end position="747"/>
    </location>
</feature>
<feature type="region of interest" description="Disordered" evidence="1">
    <location>
        <begin position="271"/>
        <end position="302"/>
    </location>
</feature>
<feature type="region of interest" description="Disordered" evidence="1">
    <location>
        <begin position="628"/>
        <end position="770"/>
    </location>
</feature>
<reference evidence="2" key="1">
    <citation type="submission" date="2020-11" db="EMBL/GenBank/DDBJ databases">
        <authorList>
            <person name="Tran Van P."/>
        </authorList>
    </citation>
    <scope>NUCLEOTIDE SEQUENCE</scope>
</reference>
<feature type="region of interest" description="Disordered" evidence="1">
    <location>
        <begin position="105"/>
        <end position="144"/>
    </location>
</feature>
<feature type="compositionally biased region" description="Polar residues" evidence="1">
    <location>
        <begin position="709"/>
        <end position="731"/>
    </location>
</feature>
<feature type="region of interest" description="Disordered" evidence="1">
    <location>
        <begin position="1103"/>
        <end position="1142"/>
    </location>
</feature>
<feature type="compositionally biased region" description="Low complexity" evidence="1">
    <location>
        <begin position="690"/>
        <end position="708"/>
    </location>
</feature>
<feature type="region of interest" description="Disordered" evidence="1">
    <location>
        <begin position="8"/>
        <end position="63"/>
    </location>
</feature>
<feature type="compositionally biased region" description="Polar residues" evidence="1">
    <location>
        <begin position="367"/>
        <end position="377"/>
    </location>
</feature>
<name>A0A7R9H3W0_TIMCR</name>
<gene>
    <name evidence="2" type="ORF">TCEB3V08_LOCUS7764</name>
</gene>
<feature type="compositionally biased region" description="Basic and acidic residues" evidence="1">
    <location>
        <begin position="52"/>
        <end position="63"/>
    </location>
</feature>
<sequence length="1142" mass="117650">MSAFLFFHERSKQGNKKSPQQHISRGNSMAFRNNQRIEISDPLPSNAPNGSDSDHTSLLPKHEGCNGVTPIAVPSSAAGNANPANLQTNLFGHFKGFSITPIHSSPMKLPSPPSRTPSAVSPPTVPPLSAKPTRPLSIPSKPSILNRNASSVGLAVTSANSVATSMAPDLPPANSLSTSRPVISSPVLDTTTCTAKELMTSARPAPTRPAPQVPVSLPSSNKTAPKLPRPLSSPNTLTVNPIVEEKKGKDSPQSYPTLTRLASFMLRQNVSAPSQANEKNQEKGKGKPTTDDKTNSLPRKANKLQIDREALRNLKISNPIPQQDIDVPDSALSVGLEDDAKQVVMRAQSMRDPAPATQRPAIPTFGSMRQPSGNKRPTSIPAGVRPTSPPPPRPPPPPINNKSKNVETGIIGMPGYQNPPSVSTPTDYGYDDCLNLLTAGNAPLANIDEESSPTSGDNIYAVIEESPPERGRKNILKNQLISEYSAPVSSKTTTNSSFNNSTGSKFHYASPSFNDYKSPKPLENSTSAGSIESVGLLSEIVNEIQSRNFESIYSTSTLGKKSKKENEEAESSLTATDSSIAGSSCSARFPDKSSGVASSNSSLGTYMNTPYPSSNLYGGGGSIYSNLSMRNNPASSPPPNINSNHSSSGSSSGYLNPTPLTSSAPLSSSSTPQSMTTMNSKPLSSASMTSKPISSLVSSSSSSISKPSNTAPSNKLFSTFKTPASVSTPAKTSASTTLEPSSSSTSPKENKTSVSVGPENIATYKPYSSSLHRPMGPLAASFKSSSLSSTAAVGTASTAVHNSSITSHSVDPKFIKNNSSAKPTSLKTNAPSVTSPTSSSQDTSNSSDPLPTNLATVQANKSSLHASSANSHPISNVSSFSTAKPASVVTKPAPAVPSSVANLHKGKVSRNESPAANSPDVVSSCSIGNIGNTGKSPDVLGGKGGLKSTSKAPDVVSGGVVKPQSSNTATITRASVVPSIHSVQSSVGSTVSKASNSSASKPTSINSSLRGSVAGKHSQAEVKPSGAKQSSVASGSRVLGDKTRASTPGAASKEMPGKTSSSGRGATAAKSVSDVGANRTMPAGARVAASKLSHVASLQQKFETAASSGDKSGSVGGRTLSNVNNKTKPTPSTVTKSATVKK</sequence>
<feature type="compositionally biased region" description="Low complexity" evidence="1">
    <location>
        <begin position="116"/>
        <end position="130"/>
    </location>
</feature>
<feature type="compositionally biased region" description="Polar residues" evidence="1">
    <location>
        <begin position="853"/>
        <end position="882"/>
    </location>
</feature>
<feature type="compositionally biased region" description="Low complexity" evidence="1">
    <location>
        <begin position="831"/>
        <end position="849"/>
    </location>
</feature>
<feature type="compositionally biased region" description="Polar residues" evidence="1">
    <location>
        <begin position="16"/>
        <end position="37"/>
    </location>
</feature>
<feature type="compositionally biased region" description="Basic and acidic residues" evidence="1">
    <location>
        <begin position="279"/>
        <end position="294"/>
    </location>
</feature>
<proteinExistence type="predicted"/>
<feature type="compositionally biased region" description="Pro residues" evidence="1">
    <location>
        <begin position="387"/>
        <end position="399"/>
    </location>
</feature>
<evidence type="ECO:0000313" key="2">
    <source>
        <dbReference type="EMBL" id="CAD7404960.1"/>
    </source>
</evidence>
<feature type="compositionally biased region" description="Polar residues" evidence="1">
    <location>
        <begin position="573"/>
        <end position="586"/>
    </location>
</feature>
<feature type="region of interest" description="Disordered" evidence="1">
    <location>
        <begin position="509"/>
        <end position="528"/>
    </location>
</feature>
<protein>
    <submittedName>
        <fullName evidence="2">Uncharacterized protein</fullName>
    </submittedName>
</protein>
<feature type="compositionally biased region" description="Low complexity" evidence="1">
    <location>
        <begin position="641"/>
        <end position="680"/>
    </location>
</feature>
<feature type="region of interest" description="Disordered" evidence="1">
    <location>
        <begin position="200"/>
        <end position="255"/>
    </location>
</feature>
<feature type="compositionally biased region" description="Polar residues" evidence="1">
    <location>
        <begin position="816"/>
        <end position="830"/>
    </location>
</feature>
<evidence type="ECO:0000256" key="1">
    <source>
        <dbReference type="SAM" id="MobiDB-lite"/>
    </source>
</evidence>
<feature type="region of interest" description="Disordered" evidence="1">
    <location>
        <begin position="346"/>
        <end position="427"/>
    </location>
</feature>
<organism evidence="2">
    <name type="scientific">Timema cristinae</name>
    <name type="common">Walking stick</name>
    <dbReference type="NCBI Taxonomy" id="61476"/>
    <lineage>
        <taxon>Eukaryota</taxon>
        <taxon>Metazoa</taxon>
        <taxon>Ecdysozoa</taxon>
        <taxon>Arthropoda</taxon>
        <taxon>Hexapoda</taxon>
        <taxon>Insecta</taxon>
        <taxon>Pterygota</taxon>
        <taxon>Neoptera</taxon>
        <taxon>Polyneoptera</taxon>
        <taxon>Phasmatodea</taxon>
        <taxon>Timematodea</taxon>
        <taxon>Timematoidea</taxon>
        <taxon>Timematidae</taxon>
        <taxon>Timema</taxon>
    </lineage>
</organism>
<dbReference type="EMBL" id="OC319309">
    <property type="protein sequence ID" value="CAD7404960.1"/>
    <property type="molecule type" value="Genomic_DNA"/>
</dbReference>
<feature type="region of interest" description="Disordered" evidence="1">
    <location>
        <begin position="928"/>
        <end position="965"/>
    </location>
</feature>
<feature type="compositionally biased region" description="Low complexity" evidence="1">
    <location>
        <begin position="988"/>
        <end position="1008"/>
    </location>
</feature>
<accession>A0A7R9H3W0</accession>
<dbReference type="AlphaFoldDB" id="A0A7R9H3W0"/>
<feature type="region of interest" description="Disordered" evidence="1">
    <location>
        <begin position="800"/>
        <end position="882"/>
    </location>
</feature>